<feature type="transmembrane region" description="Helical" evidence="2">
    <location>
        <begin position="64"/>
        <end position="85"/>
    </location>
</feature>
<name>A0A7S3I733_9SPIT</name>
<keyword evidence="2" id="KW-1133">Transmembrane helix</keyword>
<evidence type="ECO:0000256" key="2">
    <source>
        <dbReference type="SAM" id="Phobius"/>
    </source>
</evidence>
<dbReference type="AlphaFoldDB" id="A0A7S3I733"/>
<keyword evidence="2" id="KW-0812">Transmembrane</keyword>
<evidence type="ECO:0000256" key="1">
    <source>
        <dbReference type="SAM" id="MobiDB-lite"/>
    </source>
</evidence>
<gene>
    <name evidence="3" type="ORF">FEHR0123_LOCUS10528</name>
</gene>
<reference evidence="3" key="1">
    <citation type="submission" date="2021-01" db="EMBL/GenBank/DDBJ databases">
        <authorList>
            <person name="Corre E."/>
            <person name="Pelletier E."/>
            <person name="Niang G."/>
            <person name="Scheremetjew M."/>
            <person name="Finn R."/>
            <person name="Kale V."/>
            <person name="Holt S."/>
            <person name="Cochrane G."/>
            <person name="Meng A."/>
            <person name="Brown T."/>
            <person name="Cohen L."/>
        </authorList>
    </citation>
    <scope>NUCLEOTIDE SEQUENCE</scope>
    <source>
        <strain evidence="3">Fehren 1</strain>
    </source>
</reference>
<protein>
    <submittedName>
        <fullName evidence="3">Uncharacterized protein</fullName>
    </submittedName>
</protein>
<organism evidence="3">
    <name type="scientific">Favella ehrenbergii</name>
    <dbReference type="NCBI Taxonomy" id="182087"/>
    <lineage>
        <taxon>Eukaryota</taxon>
        <taxon>Sar</taxon>
        <taxon>Alveolata</taxon>
        <taxon>Ciliophora</taxon>
        <taxon>Intramacronucleata</taxon>
        <taxon>Spirotrichea</taxon>
        <taxon>Choreotrichia</taxon>
        <taxon>Tintinnida</taxon>
        <taxon>Xystonellidae</taxon>
        <taxon>Favella</taxon>
    </lineage>
</organism>
<dbReference type="EMBL" id="HBIE01034758">
    <property type="protein sequence ID" value="CAE0315599.1"/>
    <property type="molecule type" value="Transcribed_RNA"/>
</dbReference>
<feature type="region of interest" description="Disordered" evidence="1">
    <location>
        <begin position="94"/>
        <end position="117"/>
    </location>
</feature>
<sequence>MYLDLGFRHEVPPLEALCINGLCFSLPVEYIISIVIILVTFPVARHADSLNVQLFSGLSLDLSITYFIALFLSIPHFLSSLVYICRKREQQMTAKMAAQRKRRASKPHAHSDSDESH</sequence>
<feature type="compositionally biased region" description="Basic residues" evidence="1">
    <location>
        <begin position="98"/>
        <end position="108"/>
    </location>
</feature>
<keyword evidence="2" id="KW-0472">Membrane</keyword>
<feature type="transmembrane region" description="Helical" evidence="2">
    <location>
        <begin position="21"/>
        <end position="44"/>
    </location>
</feature>
<proteinExistence type="predicted"/>
<accession>A0A7S3I733</accession>
<evidence type="ECO:0000313" key="3">
    <source>
        <dbReference type="EMBL" id="CAE0315599.1"/>
    </source>
</evidence>